<keyword evidence="8" id="KW-1185">Reference proteome</keyword>
<dbReference type="InterPro" id="IPR024169">
    <property type="entry name" value="SP_NH2Trfase/AEP_transaminase"/>
</dbReference>
<dbReference type="AlphaFoldDB" id="A0A1I7E644"/>
<keyword evidence="7" id="KW-0670">Pyruvate</keyword>
<gene>
    <name evidence="7" type="ORF">SAMN05216236_14610</name>
</gene>
<evidence type="ECO:0000259" key="6">
    <source>
        <dbReference type="Pfam" id="PF00266"/>
    </source>
</evidence>
<evidence type="ECO:0000256" key="4">
    <source>
        <dbReference type="PIRSR" id="PIRSR000524-1"/>
    </source>
</evidence>
<proteinExistence type="inferred from homology"/>
<dbReference type="RefSeq" id="WP_211237108.1">
    <property type="nucleotide sequence ID" value="NZ_FPAW01000046.1"/>
</dbReference>
<comment type="cofactor">
    <cofactor evidence="1 5">
        <name>pyridoxal 5'-phosphate</name>
        <dbReference type="ChEBI" id="CHEBI:597326"/>
    </cofactor>
</comment>
<dbReference type="Proteomes" id="UP000182466">
    <property type="component" value="Unassembled WGS sequence"/>
</dbReference>
<feature type="domain" description="Aminotransferase class V" evidence="6">
    <location>
        <begin position="110"/>
        <end position="340"/>
    </location>
</feature>
<evidence type="ECO:0000256" key="1">
    <source>
        <dbReference type="ARBA" id="ARBA00001933"/>
    </source>
</evidence>
<evidence type="ECO:0000256" key="2">
    <source>
        <dbReference type="ARBA" id="ARBA00009236"/>
    </source>
</evidence>
<dbReference type="EMBL" id="FPAW01000046">
    <property type="protein sequence ID" value="SFU19404.1"/>
    <property type="molecule type" value="Genomic_DNA"/>
</dbReference>
<dbReference type="Pfam" id="PF00266">
    <property type="entry name" value="Aminotran_5"/>
    <property type="match status" value="1"/>
</dbReference>
<dbReference type="GO" id="GO:0008453">
    <property type="term" value="F:alanine-glyoxylate transaminase activity"/>
    <property type="evidence" value="ECO:0007669"/>
    <property type="project" value="TreeGrafter"/>
</dbReference>
<protein>
    <submittedName>
        <fullName evidence="7">Pyridoxamine--pyruvate transaminase</fullName>
    </submittedName>
</protein>
<comment type="similarity">
    <text evidence="2">Belongs to the class-V pyridoxal-phosphate-dependent aminotransferase family.</text>
</comment>
<dbReference type="Gene3D" id="3.40.640.10">
    <property type="entry name" value="Type I PLP-dependent aspartate aminotransferase-like (Major domain)"/>
    <property type="match status" value="1"/>
</dbReference>
<dbReference type="InterPro" id="IPR015421">
    <property type="entry name" value="PyrdxlP-dep_Trfase_major"/>
</dbReference>
<sequence length="395" mass="41631">MADSLRYAETMPPVFTLTAGPVDAYPEVLRALGTTVLYDYDPAFQAFYQEVSRKAQSVMGVDTPPMILQGEPVLGLEAAAASLIAKDDVVLNLASGVYGKGFGYWAARYAKRVEEIEVAYDDCIDPETVRRYLTEHPEIAVVCVCHHDTPSGTINDIDAIGAIVAEAGALLIVDAVSSFGGMPTSPAACKAGVYVTGPNKCLGCPPSLSLVAVSDAAWAKIEANPHAPFASMLSLKDWRHAWKETEAFPFTPSVAEINGLNAALDRYMDEGADRVWARHALTAAACRAGIQAMGLSLWAVREEIASPTTTAVRMPEGVDAAPVMAEARARYGVSLSAGRAETLGRLIRIGHMGPTAQPIYALIAVAALGGALKAQGVDIDLAAGMAAVQIRIDAA</sequence>
<dbReference type="STRING" id="999627.SAMN05216236_14610"/>
<dbReference type="eggNOG" id="COG0075">
    <property type="taxonomic scope" value="Bacteria"/>
</dbReference>
<dbReference type="InterPro" id="IPR000192">
    <property type="entry name" value="Aminotrans_V_dom"/>
</dbReference>
<dbReference type="InterPro" id="IPR015422">
    <property type="entry name" value="PyrdxlP-dep_Trfase_small"/>
</dbReference>
<dbReference type="PIRSF" id="PIRSF000524">
    <property type="entry name" value="SPT"/>
    <property type="match status" value="1"/>
</dbReference>
<dbReference type="NCBIfam" id="NF046070">
    <property type="entry name" value="PyrdoxPyrvTramin"/>
    <property type="match status" value="1"/>
</dbReference>
<dbReference type="Gene3D" id="3.90.1150.10">
    <property type="entry name" value="Aspartate Aminotransferase, domain 1"/>
    <property type="match status" value="1"/>
</dbReference>
<reference evidence="7 8" key="1">
    <citation type="submission" date="2016-10" db="EMBL/GenBank/DDBJ databases">
        <authorList>
            <person name="de Groot N.N."/>
        </authorList>
    </citation>
    <scope>NUCLEOTIDE SEQUENCE [LARGE SCALE GENOMIC DNA]</scope>
    <source>
        <strain evidence="7 8">CGMCC 1.10959</strain>
    </source>
</reference>
<dbReference type="GO" id="GO:0004760">
    <property type="term" value="F:L-serine-pyruvate transaminase activity"/>
    <property type="evidence" value="ECO:0007669"/>
    <property type="project" value="TreeGrafter"/>
</dbReference>
<dbReference type="FunFam" id="3.90.1150.10:FF:000031">
    <property type="entry name" value="Serine--glyoxylate aminotransferase"/>
    <property type="match status" value="1"/>
</dbReference>
<dbReference type="InterPro" id="IPR015424">
    <property type="entry name" value="PyrdxlP-dep_Trfase"/>
</dbReference>
<evidence type="ECO:0000313" key="8">
    <source>
        <dbReference type="Proteomes" id="UP000182466"/>
    </source>
</evidence>
<dbReference type="PANTHER" id="PTHR21152:SF40">
    <property type="entry name" value="ALANINE--GLYOXYLATE AMINOTRANSFERASE"/>
    <property type="match status" value="1"/>
</dbReference>
<feature type="modified residue" description="N6-(pyridoxal phosphate)lysine" evidence="5">
    <location>
        <position position="200"/>
    </location>
</feature>
<feature type="binding site" evidence="4">
    <location>
        <position position="348"/>
    </location>
    <ligand>
        <name>substrate</name>
    </ligand>
</feature>
<evidence type="ECO:0000313" key="7">
    <source>
        <dbReference type="EMBL" id="SFU19404.1"/>
    </source>
</evidence>
<evidence type="ECO:0000256" key="3">
    <source>
        <dbReference type="ARBA" id="ARBA00022898"/>
    </source>
</evidence>
<keyword evidence="3 5" id="KW-0663">Pyridoxal phosphate</keyword>
<dbReference type="GO" id="GO:0019265">
    <property type="term" value="P:glycine biosynthetic process, by transamination of glyoxylate"/>
    <property type="evidence" value="ECO:0007669"/>
    <property type="project" value="TreeGrafter"/>
</dbReference>
<dbReference type="SUPFAM" id="SSF53383">
    <property type="entry name" value="PLP-dependent transferases"/>
    <property type="match status" value="1"/>
</dbReference>
<dbReference type="PANTHER" id="PTHR21152">
    <property type="entry name" value="AMINOTRANSFERASE CLASS V"/>
    <property type="match status" value="1"/>
</dbReference>
<accession>A0A1I7E644</accession>
<name>A0A1I7E644_9RHOB</name>
<evidence type="ECO:0000256" key="5">
    <source>
        <dbReference type="PIRSR" id="PIRSR000524-50"/>
    </source>
</evidence>
<organism evidence="7 8">
    <name type="scientific">Sedimentitalea nanhaiensis</name>
    <dbReference type="NCBI Taxonomy" id="999627"/>
    <lineage>
        <taxon>Bacteria</taxon>
        <taxon>Pseudomonadati</taxon>
        <taxon>Pseudomonadota</taxon>
        <taxon>Alphaproteobacteria</taxon>
        <taxon>Rhodobacterales</taxon>
        <taxon>Paracoccaceae</taxon>
        <taxon>Sedimentitalea</taxon>
    </lineage>
</organism>